<evidence type="ECO:0000313" key="2">
    <source>
        <dbReference type="EMBL" id="KAL2480195.1"/>
    </source>
</evidence>
<sequence length="218" mass="25126">MAASVRQLAQHQAQMQEYIQTMHTQGRNCPQGEDSEELDEEQEVNSRRPFRSHARRETSRAKTYADDISNVGDRGPQPTMSASVFKRLGKHGPINRPQDSRQRIEPSESPSRNRRAREAEARGESDFQPYQPPQDMYQQSHRYGDDQQAQRFPLPVVTENLKQTRSFEVDDDDENLRFSVGIINASIPHKFRVPKITPYTGKGDPLNHVNTYKMEMSL</sequence>
<gene>
    <name evidence="2" type="ORF">Adt_33161</name>
</gene>
<feature type="compositionally biased region" description="Polar residues" evidence="1">
    <location>
        <begin position="7"/>
        <end position="28"/>
    </location>
</feature>
<evidence type="ECO:0000256" key="1">
    <source>
        <dbReference type="SAM" id="MobiDB-lite"/>
    </source>
</evidence>
<name>A0ABD1QVG2_9LAMI</name>
<dbReference type="Proteomes" id="UP001604336">
    <property type="component" value="Unassembled WGS sequence"/>
</dbReference>
<keyword evidence="3" id="KW-1185">Reference proteome</keyword>
<dbReference type="AlphaFoldDB" id="A0ABD1QVG2"/>
<comment type="caution">
    <text evidence="2">The sequence shown here is derived from an EMBL/GenBank/DDBJ whole genome shotgun (WGS) entry which is preliminary data.</text>
</comment>
<feature type="compositionally biased region" description="Acidic residues" evidence="1">
    <location>
        <begin position="33"/>
        <end position="43"/>
    </location>
</feature>
<accession>A0ABD1QVG2</accession>
<feature type="compositionally biased region" description="Basic and acidic residues" evidence="1">
    <location>
        <begin position="55"/>
        <end position="65"/>
    </location>
</feature>
<feature type="region of interest" description="Disordered" evidence="1">
    <location>
        <begin position="1"/>
        <end position="147"/>
    </location>
</feature>
<evidence type="ECO:0000313" key="3">
    <source>
        <dbReference type="Proteomes" id="UP001604336"/>
    </source>
</evidence>
<feature type="compositionally biased region" description="Basic and acidic residues" evidence="1">
    <location>
        <begin position="116"/>
        <end position="125"/>
    </location>
</feature>
<reference evidence="3" key="1">
    <citation type="submission" date="2024-07" db="EMBL/GenBank/DDBJ databases">
        <title>Two chromosome-level genome assemblies of Korean endemic species Abeliophyllum distichum and Forsythia ovata (Oleaceae).</title>
        <authorList>
            <person name="Jang H."/>
        </authorList>
    </citation>
    <scope>NUCLEOTIDE SEQUENCE [LARGE SCALE GENOMIC DNA]</scope>
</reference>
<organism evidence="2 3">
    <name type="scientific">Abeliophyllum distichum</name>
    <dbReference type="NCBI Taxonomy" id="126358"/>
    <lineage>
        <taxon>Eukaryota</taxon>
        <taxon>Viridiplantae</taxon>
        <taxon>Streptophyta</taxon>
        <taxon>Embryophyta</taxon>
        <taxon>Tracheophyta</taxon>
        <taxon>Spermatophyta</taxon>
        <taxon>Magnoliopsida</taxon>
        <taxon>eudicotyledons</taxon>
        <taxon>Gunneridae</taxon>
        <taxon>Pentapetalae</taxon>
        <taxon>asterids</taxon>
        <taxon>lamiids</taxon>
        <taxon>Lamiales</taxon>
        <taxon>Oleaceae</taxon>
        <taxon>Forsythieae</taxon>
        <taxon>Abeliophyllum</taxon>
    </lineage>
</organism>
<protein>
    <submittedName>
        <fullName evidence="2">Uncharacterized protein</fullName>
    </submittedName>
</protein>
<dbReference type="EMBL" id="JBFOLK010000010">
    <property type="protein sequence ID" value="KAL2480195.1"/>
    <property type="molecule type" value="Genomic_DNA"/>
</dbReference>
<proteinExistence type="predicted"/>